<dbReference type="InterPro" id="IPR013149">
    <property type="entry name" value="ADH-like_C"/>
</dbReference>
<gene>
    <name evidence="3" type="ORF">ORV05_13200</name>
</gene>
<dbReference type="RefSeq" id="WP_268758779.1">
    <property type="nucleotide sequence ID" value="NZ_CP113836.1"/>
</dbReference>
<dbReference type="Pfam" id="PF00107">
    <property type="entry name" value="ADH_zinc_N"/>
    <property type="match status" value="1"/>
</dbReference>
<dbReference type="PANTHER" id="PTHR43205">
    <property type="entry name" value="PROSTAGLANDIN REDUCTASE"/>
    <property type="match status" value="1"/>
</dbReference>
<organism evidence="3 4">
    <name type="scientific">Amycolatopsis cynarae</name>
    <dbReference type="NCBI Taxonomy" id="2995223"/>
    <lineage>
        <taxon>Bacteria</taxon>
        <taxon>Bacillati</taxon>
        <taxon>Actinomycetota</taxon>
        <taxon>Actinomycetes</taxon>
        <taxon>Pseudonocardiales</taxon>
        <taxon>Pseudonocardiaceae</taxon>
        <taxon>Amycolatopsis</taxon>
    </lineage>
</organism>
<evidence type="ECO:0000313" key="4">
    <source>
        <dbReference type="Proteomes" id="UP001163203"/>
    </source>
</evidence>
<dbReference type="EMBL" id="CP113836">
    <property type="protein sequence ID" value="WAL68686.1"/>
    <property type="molecule type" value="Genomic_DNA"/>
</dbReference>
<dbReference type="PANTHER" id="PTHR43205:SF42">
    <property type="entry name" value="ALCOHOL DEHYDROGENASE, ZINC-CONTAINING (AFU_ORTHOLOGUE AFUA_7G04530)"/>
    <property type="match status" value="1"/>
</dbReference>
<dbReference type="SMART" id="SM00829">
    <property type="entry name" value="PKS_ER"/>
    <property type="match status" value="1"/>
</dbReference>
<proteinExistence type="predicted"/>
<dbReference type="Proteomes" id="UP001163203">
    <property type="component" value="Chromosome"/>
</dbReference>
<dbReference type="SUPFAM" id="SSF51735">
    <property type="entry name" value="NAD(P)-binding Rossmann-fold domains"/>
    <property type="match status" value="1"/>
</dbReference>
<evidence type="ECO:0000256" key="1">
    <source>
        <dbReference type="ARBA" id="ARBA00023002"/>
    </source>
</evidence>
<keyword evidence="1" id="KW-0560">Oxidoreductase</keyword>
<dbReference type="InterPro" id="IPR036291">
    <property type="entry name" value="NAD(P)-bd_dom_sf"/>
</dbReference>
<dbReference type="InterPro" id="IPR045010">
    <property type="entry name" value="MDR_fam"/>
</dbReference>
<sequence>MPLPSLSRQVHLTRRPATDPAPADFTVASVPVPELAEGEVLVRNTHLGLGAVMRGLILGTSAPLPPYPVDAALFGPAVGEVIDSASPALRPGQRVRHQAGWRDLSWGPASGFTPIDETVLSDPVAHLLPGPVAYVGLAAVGGVRAGDTVLVTGAAGSVGSLAGQIARLLGAARVIGTAGSPEKAAWAERTLGYDQVLDYRDPGLPAALSAAAPDGLDVVFDTVGGTQLQAAISIARPRARFALCGALASQFGDGHGGVELDLMSVIGKRLTLAGFTPADHPDLVAAWPTQLANWLADGQIVPAEHRVDGLDAAVGALLDLFAGRTRGTVVVHLDNADH</sequence>
<dbReference type="InterPro" id="IPR020843">
    <property type="entry name" value="ER"/>
</dbReference>
<feature type="domain" description="Enoyl reductase (ER)" evidence="2">
    <location>
        <begin position="20"/>
        <end position="331"/>
    </location>
</feature>
<dbReference type="CDD" id="cd05288">
    <property type="entry name" value="PGDH"/>
    <property type="match status" value="1"/>
</dbReference>
<dbReference type="Pfam" id="PF16884">
    <property type="entry name" value="ADH_N_2"/>
    <property type="match status" value="1"/>
</dbReference>
<dbReference type="Gene3D" id="3.90.180.10">
    <property type="entry name" value="Medium-chain alcohol dehydrogenases, catalytic domain"/>
    <property type="match status" value="1"/>
</dbReference>
<dbReference type="InterPro" id="IPR041694">
    <property type="entry name" value="ADH_N_2"/>
</dbReference>
<evidence type="ECO:0000313" key="3">
    <source>
        <dbReference type="EMBL" id="WAL68686.1"/>
    </source>
</evidence>
<dbReference type="Gene3D" id="3.40.50.720">
    <property type="entry name" value="NAD(P)-binding Rossmann-like Domain"/>
    <property type="match status" value="1"/>
</dbReference>
<dbReference type="InterPro" id="IPR011032">
    <property type="entry name" value="GroES-like_sf"/>
</dbReference>
<keyword evidence="4" id="KW-1185">Reference proteome</keyword>
<evidence type="ECO:0000259" key="2">
    <source>
        <dbReference type="SMART" id="SM00829"/>
    </source>
</evidence>
<accession>A0ABY7BCR4</accession>
<name>A0ABY7BCR4_9PSEU</name>
<reference evidence="3" key="1">
    <citation type="submission" date="2022-11" db="EMBL/GenBank/DDBJ databases">
        <authorList>
            <person name="Mo P."/>
        </authorList>
    </citation>
    <scope>NUCLEOTIDE SEQUENCE</scope>
    <source>
        <strain evidence="3">HUAS 11-8</strain>
    </source>
</reference>
<protein>
    <submittedName>
        <fullName evidence="3">NADP-dependent oxidoreductase</fullName>
    </submittedName>
</protein>
<dbReference type="SUPFAM" id="SSF50129">
    <property type="entry name" value="GroES-like"/>
    <property type="match status" value="1"/>
</dbReference>